<reference evidence="1" key="1">
    <citation type="submission" date="2022-09" db="EMBL/GenBank/DDBJ databases">
        <title>Rhodovastum sp. nov. RN2-1 isolated from soil in Seongnam, South Korea.</title>
        <authorList>
            <person name="Le N.T."/>
        </authorList>
    </citation>
    <scope>NUCLEOTIDE SEQUENCE</scope>
    <source>
        <strain evidence="1">RN2-1</strain>
    </source>
</reference>
<dbReference type="RefSeq" id="WP_264715189.1">
    <property type="nucleotide sequence ID" value="NZ_JAPDNT010000019.1"/>
</dbReference>
<accession>A0AA41YM33</accession>
<evidence type="ECO:0000313" key="1">
    <source>
        <dbReference type="EMBL" id="MCW3476399.1"/>
    </source>
</evidence>
<evidence type="ECO:0000313" key="2">
    <source>
        <dbReference type="Proteomes" id="UP001165679"/>
    </source>
</evidence>
<dbReference type="AlphaFoldDB" id="A0AA41YM33"/>
<dbReference type="Proteomes" id="UP001165679">
    <property type="component" value="Unassembled WGS sequence"/>
</dbReference>
<protein>
    <submittedName>
        <fullName evidence="1">Uncharacterized protein</fullName>
    </submittedName>
</protein>
<reference evidence="1" key="2">
    <citation type="submission" date="2022-10" db="EMBL/GenBank/DDBJ databases">
        <authorList>
            <person name="Trinh H.N."/>
        </authorList>
    </citation>
    <scope>NUCLEOTIDE SEQUENCE</scope>
    <source>
        <strain evidence="1">RN2-1</strain>
    </source>
</reference>
<dbReference type="EMBL" id="JAPDNT010000019">
    <property type="protein sequence ID" value="MCW3476399.1"/>
    <property type="molecule type" value="Genomic_DNA"/>
</dbReference>
<proteinExistence type="predicted"/>
<gene>
    <name evidence="1" type="ORF">OL599_17685</name>
</gene>
<organism evidence="1 2">
    <name type="scientific">Limobrevibacterium gyesilva</name>
    <dbReference type="NCBI Taxonomy" id="2991712"/>
    <lineage>
        <taxon>Bacteria</taxon>
        <taxon>Pseudomonadati</taxon>
        <taxon>Pseudomonadota</taxon>
        <taxon>Alphaproteobacteria</taxon>
        <taxon>Acetobacterales</taxon>
        <taxon>Acetobacteraceae</taxon>
        <taxon>Limobrevibacterium</taxon>
    </lineage>
</organism>
<sequence length="131" mass="14576">MAANEELFTRELQHGLGVMMTLDATRLLLAFKQAHDASDVSERIRPLALVLEEEIAKPPADGARLPERDVVNHTPKRFWSRTVDGRALAEADIRRILSTLREFLAWVGPVYRLAGTADRGGLLCPLPKTCC</sequence>
<name>A0AA41YM33_9PROT</name>
<keyword evidence="2" id="KW-1185">Reference proteome</keyword>
<comment type="caution">
    <text evidence="1">The sequence shown here is derived from an EMBL/GenBank/DDBJ whole genome shotgun (WGS) entry which is preliminary data.</text>
</comment>